<evidence type="ECO:0000313" key="3">
    <source>
        <dbReference type="EMBL" id="OGH90226.1"/>
    </source>
</evidence>
<proteinExistence type="predicted"/>
<keyword evidence="2" id="KW-1133">Transmembrane helix</keyword>
<dbReference type="Proteomes" id="UP000178490">
    <property type="component" value="Unassembled WGS sequence"/>
</dbReference>
<dbReference type="AlphaFoldDB" id="A0A1F6P228"/>
<dbReference type="EMBL" id="MFRC01000002">
    <property type="protein sequence ID" value="OGH90226.1"/>
    <property type="molecule type" value="Genomic_DNA"/>
</dbReference>
<keyword evidence="2" id="KW-0472">Membrane</keyword>
<evidence type="ECO:0000313" key="4">
    <source>
        <dbReference type="Proteomes" id="UP000178490"/>
    </source>
</evidence>
<keyword evidence="2" id="KW-0812">Transmembrane</keyword>
<feature type="compositionally biased region" description="Basic and acidic residues" evidence="1">
    <location>
        <begin position="13"/>
        <end position="23"/>
    </location>
</feature>
<organism evidence="3 4">
    <name type="scientific">Candidatus Magasanikbacteria bacterium RIFOXYD2_FULL_36_9</name>
    <dbReference type="NCBI Taxonomy" id="1798707"/>
    <lineage>
        <taxon>Bacteria</taxon>
        <taxon>Candidatus Magasanikiibacteriota</taxon>
    </lineage>
</organism>
<protein>
    <submittedName>
        <fullName evidence="3">Uncharacterized protein</fullName>
    </submittedName>
</protein>
<accession>A0A1F6P228</accession>
<evidence type="ECO:0000256" key="2">
    <source>
        <dbReference type="SAM" id="Phobius"/>
    </source>
</evidence>
<reference evidence="3 4" key="1">
    <citation type="journal article" date="2016" name="Nat. Commun.">
        <title>Thousands of microbial genomes shed light on interconnected biogeochemical processes in an aquifer system.</title>
        <authorList>
            <person name="Anantharaman K."/>
            <person name="Brown C.T."/>
            <person name="Hug L.A."/>
            <person name="Sharon I."/>
            <person name="Castelle C.J."/>
            <person name="Probst A.J."/>
            <person name="Thomas B.C."/>
            <person name="Singh A."/>
            <person name="Wilkins M.J."/>
            <person name="Karaoz U."/>
            <person name="Brodie E.L."/>
            <person name="Williams K.H."/>
            <person name="Hubbard S.S."/>
            <person name="Banfield J.F."/>
        </authorList>
    </citation>
    <scope>NUCLEOTIDE SEQUENCE [LARGE SCALE GENOMIC DNA]</scope>
</reference>
<gene>
    <name evidence="3" type="ORF">A2537_01985</name>
</gene>
<name>A0A1F6P228_9BACT</name>
<feature type="transmembrane region" description="Helical" evidence="2">
    <location>
        <begin position="75"/>
        <end position="100"/>
    </location>
</feature>
<comment type="caution">
    <text evidence="3">The sequence shown here is derived from an EMBL/GenBank/DDBJ whole genome shotgun (WGS) entry which is preliminary data.</text>
</comment>
<sequence length="151" mass="16968">MFRHKNTNSSPVENKKEVENEKTTPVEAVIASENKPVVKIATPKTDVELTKELLEKNLKWSQIIYEQNRKINGKLMWIAVGSWFKVLLIAVPLILAIWFLPPVVKDLQSKYGGLLGGKTSTSTTNVGSFDQLLKMLPLDPAKQEQLKALLK</sequence>
<feature type="region of interest" description="Disordered" evidence="1">
    <location>
        <begin position="1"/>
        <end position="23"/>
    </location>
</feature>
<evidence type="ECO:0000256" key="1">
    <source>
        <dbReference type="SAM" id="MobiDB-lite"/>
    </source>
</evidence>